<accession>A0A5B7H0I2</accession>
<reference evidence="2 3" key="1">
    <citation type="submission" date="2019-05" db="EMBL/GenBank/DDBJ databases">
        <title>Another draft genome of Portunus trituberculatus and its Hox gene families provides insights of decapod evolution.</title>
        <authorList>
            <person name="Jeong J.-H."/>
            <person name="Song I."/>
            <person name="Kim S."/>
            <person name="Choi T."/>
            <person name="Kim D."/>
            <person name="Ryu S."/>
            <person name="Kim W."/>
        </authorList>
    </citation>
    <scope>NUCLEOTIDE SEQUENCE [LARGE SCALE GENOMIC DNA]</scope>
    <source>
        <tissue evidence="2">Muscle</tissue>
    </source>
</reference>
<dbReference type="Proteomes" id="UP000324222">
    <property type="component" value="Unassembled WGS sequence"/>
</dbReference>
<organism evidence="2 3">
    <name type="scientific">Portunus trituberculatus</name>
    <name type="common">Swimming crab</name>
    <name type="synonym">Neptunus trituberculatus</name>
    <dbReference type="NCBI Taxonomy" id="210409"/>
    <lineage>
        <taxon>Eukaryota</taxon>
        <taxon>Metazoa</taxon>
        <taxon>Ecdysozoa</taxon>
        <taxon>Arthropoda</taxon>
        <taxon>Crustacea</taxon>
        <taxon>Multicrustacea</taxon>
        <taxon>Malacostraca</taxon>
        <taxon>Eumalacostraca</taxon>
        <taxon>Eucarida</taxon>
        <taxon>Decapoda</taxon>
        <taxon>Pleocyemata</taxon>
        <taxon>Brachyura</taxon>
        <taxon>Eubrachyura</taxon>
        <taxon>Portunoidea</taxon>
        <taxon>Portunidae</taxon>
        <taxon>Portuninae</taxon>
        <taxon>Portunus</taxon>
    </lineage>
</organism>
<keyword evidence="3" id="KW-1185">Reference proteome</keyword>
<feature type="compositionally biased region" description="Basic and acidic residues" evidence="1">
    <location>
        <begin position="113"/>
        <end position="124"/>
    </location>
</feature>
<evidence type="ECO:0000256" key="1">
    <source>
        <dbReference type="SAM" id="MobiDB-lite"/>
    </source>
</evidence>
<evidence type="ECO:0000313" key="3">
    <source>
        <dbReference type="Proteomes" id="UP000324222"/>
    </source>
</evidence>
<feature type="region of interest" description="Disordered" evidence="1">
    <location>
        <begin position="89"/>
        <end position="139"/>
    </location>
</feature>
<gene>
    <name evidence="2" type="ORF">E2C01_058690</name>
</gene>
<protein>
    <submittedName>
        <fullName evidence="2">Uncharacterized protein</fullName>
    </submittedName>
</protein>
<dbReference type="EMBL" id="VSRR010022267">
    <property type="protein sequence ID" value="MPC64572.1"/>
    <property type="molecule type" value="Genomic_DNA"/>
</dbReference>
<dbReference type="AlphaFoldDB" id="A0A5B7H0I2"/>
<name>A0A5B7H0I2_PORTR</name>
<proteinExistence type="predicted"/>
<comment type="caution">
    <text evidence="2">The sequence shown here is derived from an EMBL/GenBank/DDBJ whole genome shotgun (WGS) entry which is preliminary data.</text>
</comment>
<sequence>MMGAVARKGTSWLTNPNSDLTSTVIGGLVRFPTNVKADELYLPAVEHELLRFEGDTYHGTPLQEVVQPLHVLHKVHILDRGLAREADVAGSCPQTGERYSGEVPYASPTLQKRRPETKHGHEFGAGDTPLLPCPRPPSL</sequence>
<evidence type="ECO:0000313" key="2">
    <source>
        <dbReference type="EMBL" id="MPC64572.1"/>
    </source>
</evidence>